<accession>A0ACB9CE06</accession>
<gene>
    <name evidence="1" type="ORF">L1987_63683</name>
</gene>
<reference evidence="2" key="1">
    <citation type="journal article" date="2022" name="Mol. Ecol. Resour.">
        <title>The genomes of chicory, endive, great burdock and yacon provide insights into Asteraceae palaeo-polyploidization history and plant inulin production.</title>
        <authorList>
            <person name="Fan W."/>
            <person name="Wang S."/>
            <person name="Wang H."/>
            <person name="Wang A."/>
            <person name="Jiang F."/>
            <person name="Liu H."/>
            <person name="Zhao H."/>
            <person name="Xu D."/>
            <person name="Zhang Y."/>
        </authorList>
    </citation>
    <scope>NUCLEOTIDE SEQUENCE [LARGE SCALE GENOMIC DNA]</scope>
    <source>
        <strain evidence="2">cv. Yunnan</strain>
    </source>
</reference>
<evidence type="ECO:0000313" key="2">
    <source>
        <dbReference type="Proteomes" id="UP001056120"/>
    </source>
</evidence>
<name>A0ACB9CE06_9ASTR</name>
<evidence type="ECO:0000313" key="1">
    <source>
        <dbReference type="EMBL" id="KAI3732478.1"/>
    </source>
</evidence>
<protein>
    <submittedName>
        <fullName evidence="1">Uncharacterized protein</fullName>
    </submittedName>
</protein>
<keyword evidence="2" id="KW-1185">Reference proteome</keyword>
<proteinExistence type="predicted"/>
<dbReference type="Proteomes" id="UP001056120">
    <property type="component" value="Linkage Group LG21"/>
</dbReference>
<dbReference type="EMBL" id="CM042038">
    <property type="protein sequence ID" value="KAI3732478.1"/>
    <property type="molecule type" value="Genomic_DNA"/>
</dbReference>
<reference evidence="1 2" key="2">
    <citation type="journal article" date="2022" name="Mol. Ecol. Resour.">
        <title>The genomes of chicory, endive, great burdock and yacon provide insights into Asteraceae paleo-polyploidization history and plant inulin production.</title>
        <authorList>
            <person name="Fan W."/>
            <person name="Wang S."/>
            <person name="Wang H."/>
            <person name="Wang A."/>
            <person name="Jiang F."/>
            <person name="Liu H."/>
            <person name="Zhao H."/>
            <person name="Xu D."/>
            <person name="Zhang Y."/>
        </authorList>
    </citation>
    <scope>NUCLEOTIDE SEQUENCE [LARGE SCALE GENOMIC DNA]</scope>
    <source>
        <strain evidence="2">cv. Yunnan</strain>
        <tissue evidence="1">Leaves</tissue>
    </source>
</reference>
<sequence length="192" mass="20344">MTFCFIQAIEHGNASTYGNLLSSMRNAICSAKSGMGGGSGGGAAVTSLLTKLLSGGSLADPIVPDALEGGHTNESVDFKETESDESDPYAGRIRAAYNKITKSASGGSKRLKMIARMMKKKKKTKGPHPESSSQRKRKTVDTNKDYNPADDLDPLVTMAKKAKASVVTLESIVYDIIATNSAQQVTENSHEG</sequence>
<comment type="caution">
    <text evidence="1">The sequence shown here is derived from an EMBL/GenBank/DDBJ whole genome shotgun (WGS) entry which is preliminary data.</text>
</comment>
<organism evidence="1 2">
    <name type="scientific">Smallanthus sonchifolius</name>
    <dbReference type="NCBI Taxonomy" id="185202"/>
    <lineage>
        <taxon>Eukaryota</taxon>
        <taxon>Viridiplantae</taxon>
        <taxon>Streptophyta</taxon>
        <taxon>Embryophyta</taxon>
        <taxon>Tracheophyta</taxon>
        <taxon>Spermatophyta</taxon>
        <taxon>Magnoliopsida</taxon>
        <taxon>eudicotyledons</taxon>
        <taxon>Gunneridae</taxon>
        <taxon>Pentapetalae</taxon>
        <taxon>asterids</taxon>
        <taxon>campanulids</taxon>
        <taxon>Asterales</taxon>
        <taxon>Asteraceae</taxon>
        <taxon>Asteroideae</taxon>
        <taxon>Heliantheae alliance</taxon>
        <taxon>Millerieae</taxon>
        <taxon>Smallanthus</taxon>
    </lineage>
</organism>